<dbReference type="InterPro" id="IPR001584">
    <property type="entry name" value="Integrase_cat-core"/>
</dbReference>
<feature type="domain" description="Integrase catalytic" evidence="1">
    <location>
        <begin position="116"/>
        <end position="282"/>
    </location>
</feature>
<reference evidence="2" key="1">
    <citation type="submission" date="2018-06" db="EMBL/GenBank/DDBJ databases">
        <authorList>
            <person name="Zhirakovskaya E."/>
        </authorList>
    </citation>
    <scope>NUCLEOTIDE SEQUENCE</scope>
</reference>
<accession>A0A3B0YKV9</accession>
<dbReference type="Gene3D" id="3.30.420.10">
    <property type="entry name" value="Ribonuclease H-like superfamily/Ribonuclease H"/>
    <property type="match status" value="1"/>
</dbReference>
<dbReference type="PANTHER" id="PTHR46889">
    <property type="entry name" value="TRANSPOSASE INSF FOR INSERTION SEQUENCE IS3B-RELATED"/>
    <property type="match status" value="1"/>
</dbReference>
<dbReference type="InterPro" id="IPR025948">
    <property type="entry name" value="HTH-like_dom"/>
</dbReference>
<proteinExistence type="predicted"/>
<dbReference type="EMBL" id="UOFL01000071">
    <property type="protein sequence ID" value="VAW74869.1"/>
    <property type="molecule type" value="Genomic_DNA"/>
</dbReference>
<dbReference type="NCBIfam" id="NF033516">
    <property type="entry name" value="transpos_IS3"/>
    <property type="match status" value="1"/>
</dbReference>
<dbReference type="AlphaFoldDB" id="A0A3B0YKV9"/>
<dbReference type="GO" id="GO:0003676">
    <property type="term" value="F:nucleic acid binding"/>
    <property type="evidence" value="ECO:0007669"/>
    <property type="project" value="InterPro"/>
</dbReference>
<evidence type="ECO:0000313" key="2">
    <source>
        <dbReference type="EMBL" id="VAW74869.1"/>
    </source>
</evidence>
<dbReference type="PANTHER" id="PTHR46889:SF4">
    <property type="entry name" value="TRANSPOSASE INSO FOR INSERTION SEQUENCE ELEMENT IS911B-RELATED"/>
    <property type="match status" value="1"/>
</dbReference>
<dbReference type="SUPFAM" id="SSF53098">
    <property type="entry name" value="Ribonuclease H-like"/>
    <property type="match status" value="1"/>
</dbReference>
<dbReference type="GO" id="GO:0015074">
    <property type="term" value="P:DNA integration"/>
    <property type="evidence" value="ECO:0007669"/>
    <property type="project" value="InterPro"/>
</dbReference>
<dbReference type="Pfam" id="PF13276">
    <property type="entry name" value="HTH_21"/>
    <property type="match status" value="1"/>
</dbReference>
<organism evidence="2">
    <name type="scientific">hydrothermal vent metagenome</name>
    <dbReference type="NCBI Taxonomy" id="652676"/>
    <lineage>
        <taxon>unclassified sequences</taxon>
        <taxon>metagenomes</taxon>
        <taxon>ecological metagenomes</taxon>
    </lineage>
</organism>
<sequence length="285" mass="32865">MISTIKKANKKYTIRELCRLLGVKSSTFYYQQEEKLIKPDVVKMLSIIKSTATETHDTYGKRRMAKVLNNNGFPVGIHKTSSLMKQANIVAVNPKKKHTYAHSDQEHRKAPNILSRQFNPGTINTHWTGDITFIRTHCGWSYLACVLDLGARDIVGWAMSQQPNAELTKEALRQAIQKKRPDTTKLLFHSDQGVQYSAKTFVAYLDLFDISQSMSRRGNCWDNSVMERFFRSLKTERLNGLSFMNHASVLAVVHQYIHFYNHQRLHSTLDYLTPSQKRRELKNTA</sequence>
<dbReference type="InterPro" id="IPR050900">
    <property type="entry name" value="Transposase_IS3/IS150/IS904"/>
</dbReference>
<dbReference type="Pfam" id="PF00665">
    <property type="entry name" value="rve"/>
    <property type="match status" value="1"/>
</dbReference>
<dbReference type="Pfam" id="PF13333">
    <property type="entry name" value="rve_2"/>
    <property type="match status" value="1"/>
</dbReference>
<dbReference type="InterPro" id="IPR012337">
    <property type="entry name" value="RNaseH-like_sf"/>
</dbReference>
<dbReference type="InterPro" id="IPR048020">
    <property type="entry name" value="Transpos_IS3"/>
</dbReference>
<dbReference type="PROSITE" id="PS50994">
    <property type="entry name" value="INTEGRASE"/>
    <property type="match status" value="1"/>
</dbReference>
<gene>
    <name evidence="2" type="ORF">MNBD_GAMMA12-2195</name>
</gene>
<dbReference type="InterPro" id="IPR036397">
    <property type="entry name" value="RNaseH_sf"/>
</dbReference>
<evidence type="ECO:0000259" key="1">
    <source>
        <dbReference type="PROSITE" id="PS50994"/>
    </source>
</evidence>
<protein>
    <submittedName>
        <fullName evidence="2">Mobile element protein</fullName>
    </submittedName>
</protein>
<name>A0A3B0YKV9_9ZZZZ</name>